<evidence type="ECO:0000313" key="3">
    <source>
        <dbReference type="EMBL" id="MBB5833418.1"/>
    </source>
</evidence>
<reference evidence="3 4" key="1">
    <citation type="submission" date="2020-08" db="EMBL/GenBank/DDBJ databases">
        <title>Sequencing the genomes of 1000 actinobacteria strains.</title>
        <authorList>
            <person name="Klenk H.-P."/>
        </authorList>
    </citation>
    <scope>NUCLEOTIDE SEQUENCE [LARGE SCALE GENOMIC DNA]</scope>
    <source>
        <strain evidence="3 4">DSM 28967</strain>
    </source>
</reference>
<keyword evidence="1" id="KW-0175">Coiled coil</keyword>
<feature type="compositionally biased region" description="Low complexity" evidence="2">
    <location>
        <begin position="1"/>
        <end position="39"/>
    </location>
</feature>
<evidence type="ECO:0000256" key="1">
    <source>
        <dbReference type="SAM" id="Coils"/>
    </source>
</evidence>
<feature type="region of interest" description="Disordered" evidence="2">
    <location>
        <begin position="142"/>
        <end position="180"/>
    </location>
</feature>
<dbReference type="RefSeq" id="WP_184793307.1">
    <property type="nucleotide sequence ID" value="NZ_JACHMY010000001.1"/>
</dbReference>
<feature type="region of interest" description="Disordered" evidence="2">
    <location>
        <begin position="1"/>
        <end position="47"/>
    </location>
</feature>
<gene>
    <name evidence="3" type="ORF">HDA39_000152</name>
</gene>
<evidence type="ECO:0000256" key="2">
    <source>
        <dbReference type="SAM" id="MobiDB-lite"/>
    </source>
</evidence>
<proteinExistence type="predicted"/>
<protein>
    <recommendedName>
        <fullName evidence="5">Scaffolding protein</fullName>
    </recommendedName>
</protein>
<keyword evidence="4" id="KW-1185">Reference proteome</keyword>
<accession>A0A7W9MS05</accession>
<comment type="caution">
    <text evidence="3">The sequence shown here is derived from an EMBL/GenBank/DDBJ whole genome shotgun (WGS) entry which is preliminary data.</text>
</comment>
<evidence type="ECO:0000313" key="4">
    <source>
        <dbReference type="Proteomes" id="UP000549971"/>
    </source>
</evidence>
<dbReference type="Proteomes" id="UP000549971">
    <property type="component" value="Unassembled WGS sequence"/>
</dbReference>
<dbReference type="AlphaFoldDB" id="A0A7W9MS05"/>
<organism evidence="3 4">
    <name type="scientific">Kribbella italica</name>
    <dbReference type="NCBI Taxonomy" id="1540520"/>
    <lineage>
        <taxon>Bacteria</taxon>
        <taxon>Bacillati</taxon>
        <taxon>Actinomycetota</taxon>
        <taxon>Actinomycetes</taxon>
        <taxon>Propionibacteriales</taxon>
        <taxon>Kribbellaceae</taxon>
        <taxon>Kribbella</taxon>
    </lineage>
</organism>
<feature type="coiled-coil region" evidence="1">
    <location>
        <begin position="56"/>
        <end position="103"/>
    </location>
</feature>
<dbReference type="EMBL" id="JACHMY010000001">
    <property type="protein sequence ID" value="MBB5833418.1"/>
    <property type="molecule type" value="Genomic_DNA"/>
</dbReference>
<name>A0A7W9MS05_9ACTN</name>
<evidence type="ECO:0008006" key="5">
    <source>
        <dbReference type="Google" id="ProtNLM"/>
    </source>
</evidence>
<sequence>MSDTTVSTETTETPEVPAGTTPPETPDGTTPPEGAAPEGEQPDPLKELPEWAQKELTKVRGEAANYRTKLRDAEAKLGQAKTPEEYEAAVNELKTANADLERQVLVNTVATKHKLPDELAAVLQGQTAEELEAHAEKLAKFAPAEEVEPENLSGGLKPGTSDTGAFDPVAASRAARKRRR</sequence>